<dbReference type="InterPro" id="IPR043128">
    <property type="entry name" value="Rev_trsase/Diguanyl_cyclase"/>
</dbReference>
<dbReference type="GO" id="GO:1902201">
    <property type="term" value="P:negative regulation of bacterial-type flagellum-dependent cell motility"/>
    <property type="evidence" value="ECO:0007669"/>
    <property type="project" value="TreeGrafter"/>
</dbReference>
<keyword evidence="4" id="KW-0342">GTP-binding</keyword>
<name>A0A9P3T884_KLUIN</name>
<dbReference type="EMBL" id="DACSUM010000015">
    <property type="protein sequence ID" value="HAT3581941.1"/>
    <property type="molecule type" value="Genomic_DNA"/>
</dbReference>
<dbReference type="AlphaFoldDB" id="A0A9P3T884"/>
<dbReference type="EC" id="2.7.7.65" evidence="3"/>
<accession>A0A9P3T884</accession>
<evidence type="ECO:0000256" key="1">
    <source>
        <dbReference type="ARBA" id="ARBA00001946"/>
    </source>
</evidence>
<dbReference type="PROSITE" id="PS50887">
    <property type="entry name" value="GGDEF"/>
    <property type="match status" value="1"/>
</dbReference>
<organism evidence="7 8">
    <name type="scientific">Kluyvera intermedia</name>
    <name type="common">Enterobacter intermedius</name>
    <dbReference type="NCBI Taxonomy" id="61648"/>
    <lineage>
        <taxon>Bacteria</taxon>
        <taxon>Pseudomonadati</taxon>
        <taxon>Pseudomonadota</taxon>
        <taxon>Gammaproteobacteria</taxon>
        <taxon>Enterobacterales</taxon>
        <taxon>Enterobacteriaceae</taxon>
        <taxon>Kluyvera</taxon>
    </lineage>
</organism>
<comment type="catalytic activity">
    <reaction evidence="5">
        <text>2 GTP = 3',3'-c-di-GMP + 2 diphosphate</text>
        <dbReference type="Rhea" id="RHEA:24898"/>
        <dbReference type="ChEBI" id="CHEBI:33019"/>
        <dbReference type="ChEBI" id="CHEBI:37565"/>
        <dbReference type="ChEBI" id="CHEBI:58805"/>
        <dbReference type="EC" id="2.7.7.65"/>
    </reaction>
</comment>
<protein>
    <recommendedName>
        <fullName evidence="3">diguanylate cyclase</fullName>
        <ecNumber evidence="3">2.7.7.65</ecNumber>
    </recommendedName>
</protein>
<keyword evidence="4" id="KW-0547">Nucleotide-binding</keyword>
<dbReference type="RefSeq" id="WP_047371391.1">
    <property type="nucleotide sequence ID" value="NZ_CABMNU010000005.1"/>
</dbReference>
<dbReference type="SMART" id="SM00267">
    <property type="entry name" value="GGDEF"/>
    <property type="match status" value="1"/>
</dbReference>
<dbReference type="InterPro" id="IPR029787">
    <property type="entry name" value="Nucleotide_cyclase"/>
</dbReference>
<dbReference type="SUPFAM" id="SSF55073">
    <property type="entry name" value="Nucleotide cyclase"/>
    <property type="match status" value="1"/>
</dbReference>
<dbReference type="Pfam" id="PF00990">
    <property type="entry name" value="GGDEF"/>
    <property type="match status" value="1"/>
</dbReference>
<gene>
    <name evidence="7" type="ORF">I8531_002244</name>
</gene>
<evidence type="ECO:0000256" key="3">
    <source>
        <dbReference type="ARBA" id="ARBA00012528"/>
    </source>
</evidence>
<reference evidence="7" key="1">
    <citation type="journal article" date="2018" name="Genome Biol.">
        <title>SKESA: strategic k-mer extension for scrupulous assemblies.</title>
        <authorList>
            <person name="Souvorov A."/>
            <person name="Agarwala R."/>
            <person name="Lipman D.J."/>
        </authorList>
    </citation>
    <scope>NUCLEOTIDE SEQUENCE</scope>
    <source>
        <strain evidence="7">CAVp300</strain>
    </source>
</reference>
<reference evidence="7" key="2">
    <citation type="submission" date="2020-10" db="EMBL/GenBank/DDBJ databases">
        <authorList>
            <consortium name="NCBI Pathogen Detection Project"/>
        </authorList>
    </citation>
    <scope>NUCLEOTIDE SEQUENCE</scope>
    <source>
        <strain evidence="7">CAVp300</strain>
    </source>
</reference>
<evidence type="ECO:0000256" key="5">
    <source>
        <dbReference type="ARBA" id="ARBA00034247"/>
    </source>
</evidence>
<evidence type="ECO:0000256" key="4">
    <source>
        <dbReference type="ARBA" id="ARBA00023134"/>
    </source>
</evidence>
<dbReference type="FunFam" id="3.30.70.270:FF:000001">
    <property type="entry name" value="Diguanylate cyclase domain protein"/>
    <property type="match status" value="1"/>
</dbReference>
<dbReference type="NCBIfam" id="TIGR00254">
    <property type="entry name" value="GGDEF"/>
    <property type="match status" value="1"/>
</dbReference>
<comment type="cofactor">
    <cofactor evidence="1">
        <name>Mg(2+)</name>
        <dbReference type="ChEBI" id="CHEBI:18420"/>
    </cofactor>
</comment>
<proteinExistence type="predicted"/>
<dbReference type="GO" id="GO:0043709">
    <property type="term" value="P:cell adhesion involved in single-species biofilm formation"/>
    <property type="evidence" value="ECO:0007669"/>
    <property type="project" value="TreeGrafter"/>
</dbReference>
<feature type="domain" description="GGDEF" evidence="6">
    <location>
        <begin position="107"/>
        <end position="238"/>
    </location>
</feature>
<dbReference type="GO" id="GO:0005886">
    <property type="term" value="C:plasma membrane"/>
    <property type="evidence" value="ECO:0007669"/>
    <property type="project" value="TreeGrafter"/>
</dbReference>
<dbReference type="InterPro" id="IPR000160">
    <property type="entry name" value="GGDEF_dom"/>
</dbReference>
<comment type="caution">
    <text evidence="7">The sequence shown here is derived from an EMBL/GenBank/DDBJ whole genome shotgun (WGS) entry which is preliminary data.</text>
</comment>
<dbReference type="PANTHER" id="PTHR45138">
    <property type="entry name" value="REGULATORY COMPONENTS OF SENSORY TRANSDUCTION SYSTEM"/>
    <property type="match status" value="1"/>
</dbReference>
<dbReference type="GO" id="GO:0005525">
    <property type="term" value="F:GTP binding"/>
    <property type="evidence" value="ECO:0007669"/>
    <property type="project" value="UniProtKB-KW"/>
</dbReference>
<evidence type="ECO:0000256" key="2">
    <source>
        <dbReference type="ARBA" id="ARBA00004665"/>
    </source>
</evidence>
<dbReference type="GO" id="GO:0052621">
    <property type="term" value="F:diguanylate cyclase activity"/>
    <property type="evidence" value="ECO:0007669"/>
    <property type="project" value="UniProtKB-EC"/>
</dbReference>
<evidence type="ECO:0000313" key="8">
    <source>
        <dbReference type="Proteomes" id="UP000867740"/>
    </source>
</evidence>
<dbReference type="CDD" id="cd01949">
    <property type="entry name" value="GGDEF"/>
    <property type="match status" value="1"/>
</dbReference>
<dbReference type="PANTHER" id="PTHR45138:SF9">
    <property type="entry name" value="DIGUANYLATE CYCLASE DGCM-RELATED"/>
    <property type="match status" value="1"/>
</dbReference>
<evidence type="ECO:0000313" key="7">
    <source>
        <dbReference type="EMBL" id="HAT3581941.1"/>
    </source>
</evidence>
<comment type="pathway">
    <text evidence="2">Purine metabolism; 3',5'-cyclic di-GMP biosynthesis.</text>
</comment>
<evidence type="ECO:0000259" key="6">
    <source>
        <dbReference type="PROSITE" id="PS50887"/>
    </source>
</evidence>
<dbReference type="Proteomes" id="UP000867740">
    <property type="component" value="Unassembled WGS sequence"/>
</dbReference>
<dbReference type="InterPro" id="IPR050469">
    <property type="entry name" value="Diguanylate_Cyclase"/>
</dbReference>
<sequence length="260" mass="29018">MLDINELFKEEYSVLEDARLAAADAALPADACREKLWSVAKHYQRLIRESYRVISRSDRAERELNRMNEQLQKLAAQLEYEATHDPLTAVYNRSAIINHINKSLTQANVALILLDIDHFKRINDEYGHPTGDRVICALVSRIRRALPESAAIGRVGGEEFTILLPEARVEDAMIIASYIHSSLNASPLDVLPQQRVTASFGVSLGLKNSDFENLYSAADAALYTAKKRGRNQVALHEDFFRRMPPAQAGIALARQGSSTS</sequence>
<dbReference type="Gene3D" id="3.30.70.270">
    <property type="match status" value="1"/>
</dbReference>